<dbReference type="InterPro" id="IPR000536">
    <property type="entry name" value="Nucl_hrmn_rcpt_lig-bd"/>
</dbReference>
<evidence type="ECO:0000256" key="5">
    <source>
        <dbReference type="ARBA" id="ARBA00023125"/>
    </source>
</evidence>
<dbReference type="GO" id="GO:0045944">
    <property type="term" value="P:positive regulation of transcription by RNA polymerase II"/>
    <property type="evidence" value="ECO:0007669"/>
    <property type="project" value="TreeGrafter"/>
</dbReference>
<dbReference type="PANTHER" id="PTHR24082">
    <property type="entry name" value="NUCLEAR HORMONE RECEPTOR"/>
    <property type="match status" value="1"/>
</dbReference>
<protein>
    <submittedName>
        <fullName evidence="13">Uncharacterized protein</fullName>
    </submittedName>
</protein>
<dbReference type="Proteomes" id="UP001208570">
    <property type="component" value="Unassembled WGS sequence"/>
</dbReference>
<dbReference type="PROSITE" id="PS00031">
    <property type="entry name" value="NUCLEAR_REC_DBD_1"/>
    <property type="match status" value="1"/>
</dbReference>
<evidence type="ECO:0000256" key="6">
    <source>
        <dbReference type="ARBA" id="ARBA00023163"/>
    </source>
</evidence>
<evidence type="ECO:0000256" key="7">
    <source>
        <dbReference type="ARBA" id="ARBA00023170"/>
    </source>
</evidence>
<evidence type="ECO:0000256" key="10">
    <source>
        <dbReference type="SAM" id="MobiDB-lite"/>
    </source>
</evidence>
<keyword evidence="2 9" id="KW-0863">Zinc-finger</keyword>
<keyword evidence="7 9" id="KW-0675">Receptor</keyword>
<keyword evidence="14" id="KW-1185">Reference proteome</keyword>
<keyword evidence="4 9" id="KW-0805">Transcription regulation</keyword>
<feature type="domain" description="NR LBD" evidence="12">
    <location>
        <begin position="292"/>
        <end position="517"/>
    </location>
</feature>
<evidence type="ECO:0000259" key="11">
    <source>
        <dbReference type="PROSITE" id="PS51030"/>
    </source>
</evidence>
<dbReference type="GO" id="GO:0030154">
    <property type="term" value="P:cell differentiation"/>
    <property type="evidence" value="ECO:0007669"/>
    <property type="project" value="TreeGrafter"/>
</dbReference>
<evidence type="ECO:0000256" key="1">
    <source>
        <dbReference type="ARBA" id="ARBA00022723"/>
    </source>
</evidence>
<proteinExistence type="inferred from homology"/>
<gene>
    <name evidence="13" type="ORF">LSH36_287g03022</name>
</gene>
<dbReference type="PRINTS" id="PR00047">
    <property type="entry name" value="STROIDFINGER"/>
</dbReference>
<keyword evidence="6 9" id="KW-0804">Transcription</keyword>
<keyword evidence="1 9" id="KW-0479">Metal-binding</keyword>
<evidence type="ECO:0000256" key="3">
    <source>
        <dbReference type="ARBA" id="ARBA00022833"/>
    </source>
</evidence>
<organism evidence="13 14">
    <name type="scientific">Paralvinella palmiformis</name>
    <dbReference type="NCBI Taxonomy" id="53620"/>
    <lineage>
        <taxon>Eukaryota</taxon>
        <taxon>Metazoa</taxon>
        <taxon>Spiralia</taxon>
        <taxon>Lophotrochozoa</taxon>
        <taxon>Annelida</taxon>
        <taxon>Polychaeta</taxon>
        <taxon>Sedentaria</taxon>
        <taxon>Canalipalpata</taxon>
        <taxon>Terebellida</taxon>
        <taxon>Terebelliformia</taxon>
        <taxon>Alvinellidae</taxon>
        <taxon>Paralvinella</taxon>
    </lineage>
</organism>
<dbReference type="SMART" id="SM00399">
    <property type="entry name" value="ZnF_C4"/>
    <property type="match status" value="1"/>
</dbReference>
<dbReference type="SUPFAM" id="SSF48508">
    <property type="entry name" value="Nuclear receptor ligand-binding domain"/>
    <property type="match status" value="1"/>
</dbReference>
<reference evidence="13" key="1">
    <citation type="journal article" date="2023" name="Mol. Biol. Evol.">
        <title>Third-Generation Sequencing Reveals the Adaptive Role of the Epigenome in Three Deep-Sea Polychaetes.</title>
        <authorList>
            <person name="Perez M."/>
            <person name="Aroh O."/>
            <person name="Sun Y."/>
            <person name="Lan Y."/>
            <person name="Juniper S.K."/>
            <person name="Young C.R."/>
            <person name="Angers B."/>
            <person name="Qian P.Y."/>
        </authorList>
    </citation>
    <scope>NUCLEOTIDE SEQUENCE</scope>
    <source>
        <strain evidence="13">P08H-3</strain>
    </source>
</reference>
<comment type="caution">
    <text evidence="13">The sequence shown here is derived from an EMBL/GenBank/DDBJ whole genome shotgun (WGS) entry which is preliminary data.</text>
</comment>
<dbReference type="AlphaFoldDB" id="A0AAD9JJS1"/>
<dbReference type="Gene3D" id="3.30.50.10">
    <property type="entry name" value="Erythroid Transcription Factor GATA-1, subunit A"/>
    <property type="match status" value="1"/>
</dbReference>
<evidence type="ECO:0000256" key="8">
    <source>
        <dbReference type="ARBA" id="ARBA00023242"/>
    </source>
</evidence>
<dbReference type="InterPro" id="IPR035500">
    <property type="entry name" value="NHR-like_dom_sf"/>
</dbReference>
<dbReference type="Gene3D" id="1.10.565.10">
    <property type="entry name" value="Retinoid X Receptor"/>
    <property type="match status" value="1"/>
</dbReference>
<accession>A0AAD9JJS1</accession>
<feature type="region of interest" description="Disordered" evidence="10">
    <location>
        <begin position="237"/>
        <end position="271"/>
    </location>
</feature>
<dbReference type="EMBL" id="JAODUP010000287">
    <property type="protein sequence ID" value="KAK2153755.1"/>
    <property type="molecule type" value="Genomic_DNA"/>
</dbReference>
<dbReference type="PRINTS" id="PR00398">
    <property type="entry name" value="STRDHORMONER"/>
</dbReference>
<dbReference type="SUPFAM" id="SSF57716">
    <property type="entry name" value="Glucocorticoid receptor-like (DNA-binding domain)"/>
    <property type="match status" value="1"/>
</dbReference>
<name>A0AAD9JJS1_9ANNE</name>
<feature type="domain" description="Nuclear receptor" evidence="11">
    <location>
        <begin position="121"/>
        <end position="194"/>
    </location>
</feature>
<dbReference type="CDD" id="cd06929">
    <property type="entry name" value="NR_LBD_F1"/>
    <property type="match status" value="1"/>
</dbReference>
<comment type="similarity">
    <text evidence="9">Belongs to the nuclear hormone receptor family.</text>
</comment>
<keyword evidence="3 9" id="KW-0862">Zinc</keyword>
<dbReference type="PROSITE" id="PS51843">
    <property type="entry name" value="NR_LBD"/>
    <property type="match status" value="1"/>
</dbReference>
<evidence type="ECO:0000259" key="12">
    <source>
        <dbReference type="PROSITE" id="PS51843"/>
    </source>
</evidence>
<comment type="subcellular location">
    <subcellularLocation>
        <location evidence="9">Nucleus</location>
    </subcellularLocation>
</comment>
<keyword evidence="5 9" id="KW-0238">DNA-binding</keyword>
<dbReference type="PROSITE" id="PS51030">
    <property type="entry name" value="NUCLEAR_REC_DBD_2"/>
    <property type="match status" value="1"/>
</dbReference>
<evidence type="ECO:0000313" key="14">
    <source>
        <dbReference type="Proteomes" id="UP001208570"/>
    </source>
</evidence>
<dbReference type="GO" id="GO:0005634">
    <property type="term" value="C:nucleus"/>
    <property type="evidence" value="ECO:0007669"/>
    <property type="project" value="UniProtKB-SubCell"/>
</dbReference>
<dbReference type="Pfam" id="PF00105">
    <property type="entry name" value="zf-C4"/>
    <property type="match status" value="1"/>
</dbReference>
<dbReference type="Pfam" id="PF00104">
    <property type="entry name" value="Hormone_recep"/>
    <property type="match status" value="1"/>
</dbReference>
<dbReference type="InterPro" id="IPR001723">
    <property type="entry name" value="Nuclear_hrmn_rcpt"/>
</dbReference>
<sequence length="517" mass="58562">MLCARLRRTVHAFGSGERLRAMATGQDQCPDVRSKLPPMASSSPTSTTMMAAHLDLSRRRSSSSPESYTSDPYRAGLALREHPDEYTFISDTSPVDQANVVHSTSAELQLERRYKNKPQKDKICLVCGDKALGYNFNAVSCESCKAFFRRNAFKEIRGRCEGKCEVTVESRSYCKKCRLRKCLEVGMKKELILNDQQKQVRRIKIQENRYRRQGLPVPVELQAQATACATASLPVPGYSPSPTTSLPSKVVVTSAGSPPQPKEPDIKQQPEPLSHTFTKEIELDRMEGLDDWAKEKIAEILRAFQVSFDGPMERNPVQEPSRTDFLNMADTSVKRLVKMAKHLSSFRSFSQEDQISLLKGAVVEVLVLRSAKMFDTDSKAWFVNKSGKNHMVAATSLLSNKESVSFFQQYQKFATSLLQSAHHDNVVLMLMIVMTVMSPDRSSIRSTKEIAGVQEEYASLLKHYIRIRYPEDELMFARVLQKLADVRDLNETHTRMLMHMRVEDLEPLIVEIFDFSS</sequence>
<dbReference type="InterPro" id="IPR050234">
    <property type="entry name" value="Nuclear_hormone_rcpt_NR1"/>
</dbReference>
<evidence type="ECO:0000256" key="9">
    <source>
        <dbReference type="RuleBase" id="RU004334"/>
    </source>
</evidence>
<dbReference type="SMART" id="SM00430">
    <property type="entry name" value="HOLI"/>
    <property type="match status" value="1"/>
</dbReference>
<evidence type="ECO:0000256" key="4">
    <source>
        <dbReference type="ARBA" id="ARBA00023015"/>
    </source>
</evidence>
<dbReference type="GO" id="GO:0008270">
    <property type="term" value="F:zinc ion binding"/>
    <property type="evidence" value="ECO:0007669"/>
    <property type="project" value="UniProtKB-KW"/>
</dbReference>
<dbReference type="GO" id="GO:0004879">
    <property type="term" value="F:nuclear receptor activity"/>
    <property type="evidence" value="ECO:0007669"/>
    <property type="project" value="TreeGrafter"/>
</dbReference>
<dbReference type="GO" id="GO:0000122">
    <property type="term" value="P:negative regulation of transcription by RNA polymerase II"/>
    <property type="evidence" value="ECO:0007669"/>
    <property type="project" value="TreeGrafter"/>
</dbReference>
<dbReference type="InterPro" id="IPR013088">
    <property type="entry name" value="Znf_NHR/GATA"/>
</dbReference>
<dbReference type="GO" id="GO:0000978">
    <property type="term" value="F:RNA polymerase II cis-regulatory region sequence-specific DNA binding"/>
    <property type="evidence" value="ECO:0007669"/>
    <property type="project" value="TreeGrafter"/>
</dbReference>
<dbReference type="PANTHER" id="PTHR24082:SF283">
    <property type="entry name" value="NUCLEAR HORMONE RECEPTOR HR96"/>
    <property type="match status" value="1"/>
</dbReference>
<evidence type="ECO:0000313" key="13">
    <source>
        <dbReference type="EMBL" id="KAK2153755.1"/>
    </source>
</evidence>
<dbReference type="InterPro" id="IPR001628">
    <property type="entry name" value="Znf_hrmn_rcpt"/>
</dbReference>
<keyword evidence="8 9" id="KW-0539">Nucleus</keyword>
<evidence type="ECO:0000256" key="2">
    <source>
        <dbReference type="ARBA" id="ARBA00022771"/>
    </source>
</evidence>